<evidence type="ECO:0000313" key="2">
    <source>
        <dbReference type="EMBL" id="KJU93340.1"/>
    </source>
</evidence>
<accession>A0A0F3HGV4</accession>
<dbReference type="EMBL" id="JYOV01000012">
    <property type="protein sequence ID" value="KJU93340.1"/>
    <property type="molecule type" value="Genomic_DNA"/>
</dbReference>
<dbReference type="RefSeq" id="WP_045763113.1">
    <property type="nucleotide sequence ID" value="NZ_JYOV01000012.1"/>
</dbReference>
<keyword evidence="1" id="KW-0812">Transmembrane</keyword>
<gene>
    <name evidence="2" type="ORF">TZ96_00957</name>
</gene>
<feature type="transmembrane region" description="Helical" evidence="1">
    <location>
        <begin position="183"/>
        <end position="208"/>
    </location>
</feature>
<comment type="caution">
    <text evidence="2">The sequence shown here is derived from an EMBL/GenBank/DDBJ whole genome shotgun (WGS) entry which is preliminary data.</text>
</comment>
<evidence type="ECO:0000313" key="3">
    <source>
        <dbReference type="Proteomes" id="UP000033405"/>
    </source>
</evidence>
<feature type="transmembrane region" description="Helical" evidence="1">
    <location>
        <begin position="127"/>
        <end position="147"/>
    </location>
</feature>
<protein>
    <submittedName>
        <fullName evidence="2">Uncharacterized protein</fullName>
    </submittedName>
</protein>
<proteinExistence type="predicted"/>
<feature type="transmembrane region" description="Helical" evidence="1">
    <location>
        <begin position="12"/>
        <end position="30"/>
    </location>
</feature>
<organism evidence="2 3">
    <name type="scientific">Streptococcus infantis</name>
    <dbReference type="NCBI Taxonomy" id="68892"/>
    <lineage>
        <taxon>Bacteria</taxon>
        <taxon>Bacillati</taxon>
        <taxon>Bacillota</taxon>
        <taxon>Bacilli</taxon>
        <taxon>Lactobacillales</taxon>
        <taxon>Streptococcaceae</taxon>
        <taxon>Streptococcus</taxon>
    </lineage>
</organism>
<reference evidence="2 3" key="1">
    <citation type="submission" date="2015-02" db="EMBL/GenBank/DDBJ databases">
        <title>Evolution of amylase-binding proteins of oral streptococcal species.</title>
        <authorList>
            <person name="Haase E.M."/>
        </authorList>
    </citation>
    <scope>NUCLEOTIDE SEQUENCE [LARGE SCALE GENOMIC DNA]</scope>
    <source>
        <strain evidence="2 3">UC6950A</strain>
    </source>
</reference>
<dbReference type="AlphaFoldDB" id="A0A0F3HGV4"/>
<keyword evidence="1" id="KW-0472">Membrane</keyword>
<feature type="transmembrane region" description="Helical" evidence="1">
    <location>
        <begin position="50"/>
        <end position="69"/>
    </location>
</feature>
<evidence type="ECO:0000256" key="1">
    <source>
        <dbReference type="SAM" id="Phobius"/>
    </source>
</evidence>
<keyword evidence="1" id="KW-1133">Transmembrane helix</keyword>
<feature type="transmembrane region" description="Helical" evidence="1">
    <location>
        <begin position="154"/>
        <end position="177"/>
    </location>
</feature>
<feature type="transmembrane region" description="Helical" evidence="1">
    <location>
        <begin position="81"/>
        <end position="102"/>
    </location>
</feature>
<dbReference type="PATRIC" id="fig|28037.218.peg.912"/>
<name>A0A0F3HGV4_9STRE</name>
<dbReference type="Proteomes" id="UP000033405">
    <property type="component" value="Unassembled WGS sequence"/>
</dbReference>
<sequence>MPKIVKFHSIYYRFVLFIVFLYFSVVYQIAGRGIQEFTIFNYAFSFHQTQLVYCLLLLILVGIGINFLCPWKFSISPKGIYLRRLALFVPWTDISGVSHVWINKASNFSSGINFYNNKCLVFYRHDYKPICVYNISLLALFAVKLFNSQIKTNILSASFATGVNILLNALIFFYLYFFELRNLSFSLFLLFCLLYFIKIFIIPLWLVYSQNSKYGPYLVHSSFLKRNDSDVIHV</sequence>